<comment type="caution">
    <text evidence="2">The sequence shown here is derived from an EMBL/GenBank/DDBJ whole genome shotgun (WGS) entry which is preliminary data.</text>
</comment>
<reference evidence="2 3" key="1">
    <citation type="journal article" date="2020" name="Syst. Appl. Microbiol.">
        <title>Alienimonas chondri sp. nov., a novel planctomycete isolated from the biofilm of the red alga Chondrus crispus.</title>
        <authorList>
            <person name="Vitorino I."/>
            <person name="Albuquerque L."/>
            <person name="Wiegand S."/>
            <person name="Kallscheuer N."/>
            <person name="da Costa M.S."/>
            <person name="Lobo-da-Cunha A."/>
            <person name="Jogler C."/>
            <person name="Lage O.M."/>
        </authorList>
    </citation>
    <scope>NUCLEOTIDE SEQUENCE [LARGE SCALE GENOMIC DNA]</scope>
    <source>
        <strain evidence="2 3">LzC2</strain>
    </source>
</reference>
<dbReference type="RefSeq" id="WP_171186357.1">
    <property type="nucleotide sequence ID" value="NZ_WTPX01000053.1"/>
</dbReference>
<name>A0ABX1VGG8_9PLAN</name>
<protein>
    <recommendedName>
        <fullName evidence="4">ABC transporter permease</fullName>
    </recommendedName>
</protein>
<organism evidence="2 3">
    <name type="scientific">Alienimonas chondri</name>
    <dbReference type="NCBI Taxonomy" id="2681879"/>
    <lineage>
        <taxon>Bacteria</taxon>
        <taxon>Pseudomonadati</taxon>
        <taxon>Planctomycetota</taxon>
        <taxon>Planctomycetia</taxon>
        <taxon>Planctomycetales</taxon>
        <taxon>Planctomycetaceae</taxon>
        <taxon>Alienimonas</taxon>
    </lineage>
</organism>
<feature type="transmembrane region" description="Helical" evidence="1">
    <location>
        <begin position="83"/>
        <end position="101"/>
    </location>
</feature>
<proteinExistence type="predicted"/>
<dbReference type="Proteomes" id="UP000609651">
    <property type="component" value="Unassembled WGS sequence"/>
</dbReference>
<keyword evidence="1" id="KW-0812">Transmembrane</keyword>
<evidence type="ECO:0008006" key="4">
    <source>
        <dbReference type="Google" id="ProtNLM"/>
    </source>
</evidence>
<gene>
    <name evidence="2" type="ORF">LzC2_19670</name>
</gene>
<accession>A0ABX1VGG8</accession>
<keyword evidence="1" id="KW-0472">Membrane</keyword>
<feature type="transmembrane region" description="Helical" evidence="1">
    <location>
        <begin position="50"/>
        <end position="71"/>
    </location>
</feature>
<keyword evidence="1" id="KW-1133">Transmembrane helix</keyword>
<evidence type="ECO:0000256" key="1">
    <source>
        <dbReference type="SAM" id="Phobius"/>
    </source>
</evidence>
<feature type="transmembrane region" description="Helical" evidence="1">
    <location>
        <begin position="125"/>
        <end position="148"/>
    </location>
</feature>
<evidence type="ECO:0000313" key="2">
    <source>
        <dbReference type="EMBL" id="NNJ25891.1"/>
    </source>
</evidence>
<keyword evidence="3" id="KW-1185">Reference proteome</keyword>
<sequence length="153" mass="17010">MQKGSPPPSLDFRASAWIVGTTFLGCVVALPVSLIVPWRRTAGTFYGSEQYPLSETAFAAAVLGAVYYFILRLRIPASDFKRTLWTAAGGYLLGAIVNPAVSHRRDRATWAENFLEYLKWDSTSLYGLSAAFAVCVWAEAVVLLIRWVRRQFA</sequence>
<dbReference type="PROSITE" id="PS51257">
    <property type="entry name" value="PROKAR_LIPOPROTEIN"/>
    <property type="match status" value="1"/>
</dbReference>
<evidence type="ECO:0000313" key="3">
    <source>
        <dbReference type="Proteomes" id="UP000609651"/>
    </source>
</evidence>
<feature type="transmembrane region" description="Helical" evidence="1">
    <location>
        <begin position="12"/>
        <end position="38"/>
    </location>
</feature>
<dbReference type="EMBL" id="WTPX01000053">
    <property type="protein sequence ID" value="NNJ25891.1"/>
    <property type="molecule type" value="Genomic_DNA"/>
</dbReference>